<dbReference type="PANTHER" id="PTHR43700:SF1">
    <property type="entry name" value="PHOSPHORIBOSYLAMINOIMIDAZOLE-SUCCINOCARBOXAMIDE SYNTHASE"/>
    <property type="match status" value="1"/>
</dbReference>
<protein>
    <recommendedName>
        <fullName evidence="8">Phosphoribosylaminoimidazole-succinocarboxamide synthase</fullName>
        <ecNumber evidence="8">6.3.2.6</ecNumber>
    </recommendedName>
    <alternativeName>
        <fullName evidence="8">SAICAR synthetase</fullName>
    </alternativeName>
</protein>
<dbReference type="InterPro" id="IPR001636">
    <property type="entry name" value="SAICAR_synth"/>
</dbReference>
<comment type="catalytic activity">
    <reaction evidence="7 8">
        <text>5-amino-1-(5-phospho-D-ribosyl)imidazole-4-carboxylate + L-aspartate + ATP = (2S)-2-[5-amino-1-(5-phospho-beta-D-ribosyl)imidazole-4-carboxamido]succinate + ADP + phosphate + 2 H(+)</text>
        <dbReference type="Rhea" id="RHEA:22628"/>
        <dbReference type="ChEBI" id="CHEBI:15378"/>
        <dbReference type="ChEBI" id="CHEBI:29991"/>
        <dbReference type="ChEBI" id="CHEBI:30616"/>
        <dbReference type="ChEBI" id="CHEBI:43474"/>
        <dbReference type="ChEBI" id="CHEBI:58443"/>
        <dbReference type="ChEBI" id="CHEBI:77657"/>
        <dbReference type="ChEBI" id="CHEBI:456216"/>
        <dbReference type="EC" id="6.3.2.6"/>
    </reaction>
</comment>
<evidence type="ECO:0000313" key="10">
    <source>
        <dbReference type="EMBL" id="OYV03240.1"/>
    </source>
</evidence>
<evidence type="ECO:0000256" key="6">
    <source>
        <dbReference type="ARBA" id="ARBA00022840"/>
    </source>
</evidence>
<keyword evidence="5 8" id="KW-0658">Purine biosynthesis</keyword>
<dbReference type="InterPro" id="IPR028923">
    <property type="entry name" value="SAICAR_synt/ADE2_N"/>
</dbReference>
<evidence type="ECO:0000256" key="7">
    <source>
        <dbReference type="ARBA" id="ARBA00048475"/>
    </source>
</evidence>
<dbReference type="GO" id="GO:0004639">
    <property type="term" value="F:phosphoribosylaminoimidazolesuccinocarboxamide synthase activity"/>
    <property type="evidence" value="ECO:0007669"/>
    <property type="project" value="UniProtKB-UniRule"/>
</dbReference>
<dbReference type="EC" id="6.3.2.6" evidence="8"/>
<evidence type="ECO:0000256" key="3">
    <source>
        <dbReference type="ARBA" id="ARBA00022598"/>
    </source>
</evidence>
<keyword evidence="3 8" id="KW-0436">Ligase</keyword>
<evidence type="ECO:0000313" key="11">
    <source>
        <dbReference type="Proteomes" id="UP000216312"/>
    </source>
</evidence>
<dbReference type="Proteomes" id="UP000216312">
    <property type="component" value="Unassembled WGS sequence"/>
</dbReference>
<dbReference type="HAMAP" id="MF_00137">
    <property type="entry name" value="SAICAR_synth"/>
    <property type="match status" value="1"/>
</dbReference>
<dbReference type="CDD" id="cd01414">
    <property type="entry name" value="SAICAR_synt_Sc"/>
    <property type="match status" value="1"/>
</dbReference>
<dbReference type="FunFam" id="3.30.470.20:FF:000015">
    <property type="entry name" value="Phosphoribosylaminoimidazole-succinocarboxamide synthase"/>
    <property type="match status" value="1"/>
</dbReference>
<evidence type="ECO:0000256" key="5">
    <source>
        <dbReference type="ARBA" id="ARBA00022755"/>
    </source>
</evidence>
<comment type="pathway">
    <text evidence="1 8">Purine metabolism; IMP biosynthesis via de novo pathway; 5-amino-1-(5-phospho-D-ribosyl)imidazole-4-carboxamide from 5-amino-1-(5-phospho-D-ribosyl)imidazole-4-carboxylate: step 1/2.</text>
</comment>
<keyword evidence="6 8" id="KW-0067">ATP-binding</keyword>
<keyword evidence="4 8" id="KW-0547">Nucleotide-binding</keyword>
<accession>A0A257LUZ3</accession>
<evidence type="ECO:0000256" key="2">
    <source>
        <dbReference type="ARBA" id="ARBA00010190"/>
    </source>
</evidence>
<dbReference type="NCBIfam" id="TIGR00081">
    <property type="entry name" value="purC"/>
    <property type="match status" value="1"/>
</dbReference>
<dbReference type="SUPFAM" id="SSF56104">
    <property type="entry name" value="SAICAR synthase-like"/>
    <property type="match status" value="1"/>
</dbReference>
<reference evidence="11" key="1">
    <citation type="submission" date="2017-07" db="EMBL/GenBank/DDBJ databases">
        <title>Novel pathways for hydrocarbon cycling and metabolic interdependencies in hydrothermal sediment communities.</title>
        <authorList>
            <person name="Dombrowski N."/>
            <person name="Seitz K."/>
            <person name="Teske A."/>
            <person name="Baker B."/>
        </authorList>
    </citation>
    <scope>NUCLEOTIDE SEQUENCE [LARGE SCALE GENOMIC DNA]</scope>
</reference>
<evidence type="ECO:0000256" key="8">
    <source>
        <dbReference type="HAMAP-Rule" id="MF_00137"/>
    </source>
</evidence>
<dbReference type="PANTHER" id="PTHR43700">
    <property type="entry name" value="PHOSPHORIBOSYLAMINOIMIDAZOLE-SUCCINOCARBOXAMIDE SYNTHASE"/>
    <property type="match status" value="1"/>
</dbReference>
<dbReference type="GO" id="GO:0005737">
    <property type="term" value="C:cytoplasm"/>
    <property type="evidence" value="ECO:0007669"/>
    <property type="project" value="TreeGrafter"/>
</dbReference>
<dbReference type="InterPro" id="IPR018236">
    <property type="entry name" value="SAICAR_synthetase_CS"/>
</dbReference>
<dbReference type="GO" id="GO:0005524">
    <property type="term" value="F:ATP binding"/>
    <property type="evidence" value="ECO:0007669"/>
    <property type="project" value="UniProtKB-KW"/>
</dbReference>
<dbReference type="Gene3D" id="3.30.470.20">
    <property type="entry name" value="ATP-grasp fold, B domain"/>
    <property type="match status" value="1"/>
</dbReference>
<dbReference type="AlphaFoldDB" id="A0A257LUZ3"/>
<evidence type="ECO:0000256" key="1">
    <source>
        <dbReference type="ARBA" id="ARBA00004672"/>
    </source>
</evidence>
<dbReference type="NCBIfam" id="NF010568">
    <property type="entry name" value="PRK13961.1"/>
    <property type="match status" value="1"/>
</dbReference>
<evidence type="ECO:0000256" key="4">
    <source>
        <dbReference type="ARBA" id="ARBA00022741"/>
    </source>
</evidence>
<comment type="caution">
    <text evidence="10">The sequence shown here is derived from an EMBL/GenBank/DDBJ whole genome shotgun (WGS) entry which is preliminary data.</text>
</comment>
<proteinExistence type="inferred from homology"/>
<sequence length="292" mass="33883">MPPIVETNLPYPLYKRGKVRDVYRFGEDKLIIVATDRISAFDWVLPTPIPHKGEILTQLTIFWFNFLEDVMPSHHVKVELRSLPPEYRLRTMLVKKAVAIPVEFIARGYLTGAAWNEYVQTGTVWGMKLPSGLREADKLERPIFTPTLKATVGHDEPISFATLAEMIGWESAEYLRDKSIEIYEKAHRYAYERGIIIADMKLEFGWIDGELAIIDEVLTPDSSRFWARDTYEPGKPQVSFDKQFVRDYLTTVWDKNSTPPELPEEIVKQTYQKYVEAYNRLTGRDFNKIVSQ</sequence>
<dbReference type="Gene3D" id="3.30.200.20">
    <property type="entry name" value="Phosphorylase Kinase, domain 1"/>
    <property type="match status" value="1"/>
</dbReference>
<gene>
    <name evidence="8" type="primary">purC</name>
    <name evidence="10" type="ORF">CGW93_01825</name>
</gene>
<dbReference type="EMBL" id="NMUJ01000014">
    <property type="protein sequence ID" value="OYV03240.1"/>
    <property type="molecule type" value="Genomic_DNA"/>
</dbReference>
<evidence type="ECO:0000259" key="9">
    <source>
        <dbReference type="Pfam" id="PF01259"/>
    </source>
</evidence>
<dbReference type="UniPathway" id="UPA00074">
    <property type="reaction ID" value="UER00131"/>
</dbReference>
<organism evidence="10 11">
    <name type="scientific">candidate division WOR-3 bacterium 4484_18</name>
    <dbReference type="NCBI Taxonomy" id="2020626"/>
    <lineage>
        <taxon>Bacteria</taxon>
        <taxon>Bacteria division WOR-3</taxon>
    </lineage>
</organism>
<comment type="similarity">
    <text evidence="2 8">Belongs to the SAICAR synthetase family.</text>
</comment>
<feature type="domain" description="SAICAR synthetase/ADE2 N-terminal" evidence="9">
    <location>
        <begin position="14"/>
        <end position="254"/>
    </location>
</feature>
<name>A0A257LUZ3_UNCW3</name>
<dbReference type="Pfam" id="PF01259">
    <property type="entry name" value="SAICAR_synt"/>
    <property type="match status" value="1"/>
</dbReference>
<dbReference type="GO" id="GO:0006189">
    <property type="term" value="P:'de novo' IMP biosynthetic process"/>
    <property type="evidence" value="ECO:0007669"/>
    <property type="project" value="UniProtKB-UniRule"/>
</dbReference>
<dbReference type="PROSITE" id="PS01058">
    <property type="entry name" value="SAICAR_SYNTHETASE_2"/>
    <property type="match status" value="1"/>
</dbReference>